<dbReference type="InterPro" id="IPR018704">
    <property type="entry name" value="SecYEG/CpoB_TPR"/>
</dbReference>
<evidence type="ECO:0000256" key="1">
    <source>
        <dbReference type="ARBA" id="ARBA00022737"/>
    </source>
</evidence>
<dbReference type="PANTHER" id="PTHR45586">
    <property type="entry name" value="TPR REPEAT-CONTAINING PROTEIN PA4667"/>
    <property type="match status" value="1"/>
</dbReference>
<feature type="repeat" description="TPR" evidence="3">
    <location>
        <begin position="212"/>
        <end position="245"/>
    </location>
</feature>
<dbReference type="SMART" id="SM00028">
    <property type="entry name" value="TPR"/>
    <property type="match status" value="5"/>
</dbReference>
<keyword evidence="2 3" id="KW-0802">TPR repeat</keyword>
<sequence length="312" mass="34826">MVTSRFSSVLTLALLVILISQLGCRAISRIGESRQSIAARRMSRQGLQAMHNGDWTNAENLFSDALELSSSDDRAHRGLAESFWQREQPEPAIKHMENAVRLSGNDPKLVQRLGRMYFDVGRVEEANQQSLVALEADRYSAEVWALRGDCLRSQSNNVQALAAYHRALALQPDFPDVQMQAAEIYRVQGRYDRLLATLDRLQEGLGGIEIPPRVDMLRGIAMRQLGQHDEARRCFASAATRDPSNAEAHLQIAALCLDAGDIQSARESVDVAMKIDPIAVRDGRWIEQLENQPQHVAGHIQPASSITEIQRR</sequence>
<dbReference type="InterPro" id="IPR011990">
    <property type="entry name" value="TPR-like_helical_dom_sf"/>
</dbReference>
<gene>
    <name evidence="5" type="ORF">K239x_09150</name>
</gene>
<evidence type="ECO:0000313" key="5">
    <source>
        <dbReference type="EMBL" id="QDT08972.1"/>
    </source>
</evidence>
<feature type="domain" description="Ancillary SecYEG translocon subunit/Cell division coordinator CpoB TPR" evidence="4">
    <location>
        <begin position="7"/>
        <end position="169"/>
    </location>
</feature>
<dbReference type="RefSeq" id="WP_145416428.1">
    <property type="nucleotide sequence ID" value="NZ_CP036526.1"/>
</dbReference>
<proteinExistence type="predicted"/>
<dbReference type="Pfam" id="PF14559">
    <property type="entry name" value="TPR_19"/>
    <property type="match status" value="1"/>
</dbReference>
<dbReference type="InterPro" id="IPR051012">
    <property type="entry name" value="CellSynth/LPSAsmb/PSIAsmb"/>
</dbReference>
<keyword evidence="6" id="KW-1185">Reference proteome</keyword>
<dbReference type="Proteomes" id="UP000319817">
    <property type="component" value="Chromosome"/>
</dbReference>
<name>A0A517NPB9_9BACT</name>
<dbReference type="AlphaFoldDB" id="A0A517NPB9"/>
<organism evidence="5 6">
    <name type="scientific">Stieleria marina</name>
    <dbReference type="NCBI Taxonomy" id="1930275"/>
    <lineage>
        <taxon>Bacteria</taxon>
        <taxon>Pseudomonadati</taxon>
        <taxon>Planctomycetota</taxon>
        <taxon>Planctomycetia</taxon>
        <taxon>Pirellulales</taxon>
        <taxon>Pirellulaceae</taxon>
        <taxon>Stieleria</taxon>
    </lineage>
</organism>
<evidence type="ECO:0000313" key="6">
    <source>
        <dbReference type="Proteomes" id="UP000319817"/>
    </source>
</evidence>
<accession>A0A517NPB9</accession>
<dbReference type="Gene3D" id="1.25.40.10">
    <property type="entry name" value="Tetratricopeptide repeat domain"/>
    <property type="match status" value="3"/>
</dbReference>
<dbReference type="InterPro" id="IPR019734">
    <property type="entry name" value="TPR_rpt"/>
</dbReference>
<evidence type="ECO:0000256" key="2">
    <source>
        <dbReference type="ARBA" id="ARBA00022803"/>
    </source>
</evidence>
<dbReference type="EMBL" id="CP036526">
    <property type="protein sequence ID" value="QDT08972.1"/>
    <property type="molecule type" value="Genomic_DNA"/>
</dbReference>
<dbReference type="SUPFAM" id="SSF48452">
    <property type="entry name" value="TPR-like"/>
    <property type="match status" value="2"/>
</dbReference>
<keyword evidence="1" id="KW-0677">Repeat</keyword>
<reference evidence="5 6" key="1">
    <citation type="submission" date="2019-02" db="EMBL/GenBank/DDBJ databases">
        <title>Deep-cultivation of Planctomycetes and their phenomic and genomic characterization uncovers novel biology.</title>
        <authorList>
            <person name="Wiegand S."/>
            <person name="Jogler M."/>
            <person name="Boedeker C."/>
            <person name="Pinto D."/>
            <person name="Vollmers J."/>
            <person name="Rivas-Marin E."/>
            <person name="Kohn T."/>
            <person name="Peeters S.H."/>
            <person name="Heuer A."/>
            <person name="Rast P."/>
            <person name="Oberbeckmann S."/>
            <person name="Bunk B."/>
            <person name="Jeske O."/>
            <person name="Meyerdierks A."/>
            <person name="Storesund J.E."/>
            <person name="Kallscheuer N."/>
            <person name="Luecker S."/>
            <person name="Lage O.M."/>
            <person name="Pohl T."/>
            <person name="Merkel B.J."/>
            <person name="Hornburger P."/>
            <person name="Mueller R.-W."/>
            <person name="Bruemmer F."/>
            <person name="Labrenz M."/>
            <person name="Spormann A.M."/>
            <person name="Op den Camp H."/>
            <person name="Overmann J."/>
            <person name="Amann R."/>
            <person name="Jetten M.S.M."/>
            <person name="Mascher T."/>
            <person name="Medema M.H."/>
            <person name="Devos D.P."/>
            <person name="Kaster A.-K."/>
            <person name="Ovreas L."/>
            <person name="Rohde M."/>
            <person name="Galperin M.Y."/>
            <person name="Jogler C."/>
        </authorList>
    </citation>
    <scope>NUCLEOTIDE SEQUENCE [LARGE SCALE GENOMIC DNA]</scope>
    <source>
        <strain evidence="5 6">K23_9</strain>
    </source>
</reference>
<evidence type="ECO:0000259" key="4">
    <source>
        <dbReference type="Pfam" id="PF09976"/>
    </source>
</evidence>
<feature type="repeat" description="TPR" evidence="3">
    <location>
        <begin position="141"/>
        <end position="174"/>
    </location>
</feature>
<protein>
    <submittedName>
        <fullName evidence="5">Cellulose synthase subunit BcsC</fullName>
    </submittedName>
</protein>
<evidence type="ECO:0000256" key="3">
    <source>
        <dbReference type="PROSITE-ProRule" id="PRU00339"/>
    </source>
</evidence>
<dbReference type="PANTHER" id="PTHR45586:SF1">
    <property type="entry name" value="LIPOPOLYSACCHARIDE ASSEMBLY PROTEIN B"/>
    <property type="match status" value="1"/>
</dbReference>
<dbReference type="OrthoDB" id="9767410at2"/>
<dbReference type="Pfam" id="PF09976">
    <property type="entry name" value="TPR_21"/>
    <property type="match status" value="1"/>
</dbReference>
<dbReference type="PROSITE" id="PS50005">
    <property type="entry name" value="TPR"/>
    <property type="match status" value="2"/>
</dbReference>